<evidence type="ECO:0000256" key="1">
    <source>
        <dbReference type="SAM" id="Phobius"/>
    </source>
</evidence>
<dbReference type="InterPro" id="IPR012337">
    <property type="entry name" value="RNaseH-like_sf"/>
</dbReference>
<evidence type="ECO:0000259" key="2">
    <source>
        <dbReference type="Pfam" id="PF00075"/>
    </source>
</evidence>
<gene>
    <name evidence="3" type="ORF">CPB83DRAFT_860049</name>
</gene>
<feature type="domain" description="RNase H type-1" evidence="2">
    <location>
        <begin position="19"/>
        <end position="86"/>
    </location>
</feature>
<dbReference type="Proteomes" id="UP000807306">
    <property type="component" value="Unassembled WGS sequence"/>
</dbReference>
<dbReference type="EMBL" id="MU157888">
    <property type="protein sequence ID" value="KAF9525123.1"/>
    <property type="molecule type" value="Genomic_DNA"/>
</dbReference>
<organism evidence="3 4">
    <name type="scientific">Crepidotus variabilis</name>
    <dbReference type="NCBI Taxonomy" id="179855"/>
    <lineage>
        <taxon>Eukaryota</taxon>
        <taxon>Fungi</taxon>
        <taxon>Dikarya</taxon>
        <taxon>Basidiomycota</taxon>
        <taxon>Agaricomycotina</taxon>
        <taxon>Agaricomycetes</taxon>
        <taxon>Agaricomycetidae</taxon>
        <taxon>Agaricales</taxon>
        <taxon>Agaricineae</taxon>
        <taxon>Crepidotaceae</taxon>
        <taxon>Crepidotus</taxon>
    </lineage>
</organism>
<name>A0A9P6JLR3_9AGAR</name>
<dbReference type="GO" id="GO:0003676">
    <property type="term" value="F:nucleic acid binding"/>
    <property type="evidence" value="ECO:0007669"/>
    <property type="project" value="InterPro"/>
</dbReference>
<keyword evidence="1" id="KW-1133">Transmembrane helix</keyword>
<comment type="caution">
    <text evidence="3">The sequence shown here is derived from an EMBL/GenBank/DDBJ whole genome shotgun (WGS) entry which is preliminary data.</text>
</comment>
<dbReference type="OrthoDB" id="407198at2759"/>
<protein>
    <recommendedName>
        <fullName evidence="2">RNase H type-1 domain-containing protein</fullName>
    </recommendedName>
</protein>
<dbReference type="SUPFAM" id="SSF53098">
    <property type="entry name" value="Ribonuclease H-like"/>
    <property type="match status" value="1"/>
</dbReference>
<reference evidence="3" key="1">
    <citation type="submission" date="2020-11" db="EMBL/GenBank/DDBJ databases">
        <authorList>
            <consortium name="DOE Joint Genome Institute"/>
            <person name="Ahrendt S."/>
            <person name="Riley R."/>
            <person name="Andreopoulos W."/>
            <person name="Labutti K."/>
            <person name="Pangilinan J."/>
            <person name="Ruiz-Duenas F.J."/>
            <person name="Barrasa J.M."/>
            <person name="Sanchez-Garcia M."/>
            <person name="Camarero S."/>
            <person name="Miyauchi S."/>
            <person name="Serrano A."/>
            <person name="Linde D."/>
            <person name="Babiker R."/>
            <person name="Drula E."/>
            <person name="Ayuso-Fernandez I."/>
            <person name="Pacheco R."/>
            <person name="Padilla G."/>
            <person name="Ferreira P."/>
            <person name="Barriuso J."/>
            <person name="Kellner H."/>
            <person name="Castanera R."/>
            <person name="Alfaro M."/>
            <person name="Ramirez L."/>
            <person name="Pisabarro A.G."/>
            <person name="Kuo A."/>
            <person name="Tritt A."/>
            <person name="Lipzen A."/>
            <person name="He G."/>
            <person name="Yan M."/>
            <person name="Ng V."/>
            <person name="Cullen D."/>
            <person name="Martin F."/>
            <person name="Rosso M.-N."/>
            <person name="Henrissat B."/>
            <person name="Hibbett D."/>
            <person name="Martinez A.T."/>
            <person name="Grigoriev I.V."/>
        </authorList>
    </citation>
    <scope>NUCLEOTIDE SEQUENCE</scope>
    <source>
        <strain evidence="3">CBS 506.95</strain>
    </source>
</reference>
<dbReference type="Gene3D" id="3.30.420.10">
    <property type="entry name" value="Ribonuclease H-like superfamily/Ribonuclease H"/>
    <property type="match status" value="1"/>
</dbReference>
<accession>A0A9P6JLR3</accession>
<dbReference type="InterPro" id="IPR002156">
    <property type="entry name" value="RNaseH_domain"/>
</dbReference>
<evidence type="ECO:0000313" key="3">
    <source>
        <dbReference type="EMBL" id="KAF9525123.1"/>
    </source>
</evidence>
<dbReference type="InterPro" id="IPR036397">
    <property type="entry name" value="RNaseH_sf"/>
</dbReference>
<keyword evidence="4" id="KW-1185">Reference proteome</keyword>
<feature type="transmembrane region" description="Helical" evidence="1">
    <location>
        <begin position="112"/>
        <end position="131"/>
    </location>
</feature>
<evidence type="ECO:0000313" key="4">
    <source>
        <dbReference type="Proteomes" id="UP000807306"/>
    </source>
</evidence>
<dbReference type="GO" id="GO:0004523">
    <property type="term" value="F:RNA-DNA hybrid ribonuclease activity"/>
    <property type="evidence" value="ECO:0007669"/>
    <property type="project" value="InterPro"/>
</dbReference>
<keyword evidence="1" id="KW-0812">Transmembrane</keyword>
<dbReference type="AlphaFoldDB" id="A0A9P6JLR3"/>
<dbReference type="Pfam" id="PF00075">
    <property type="entry name" value="RNase_H"/>
    <property type="match status" value="1"/>
</dbReference>
<keyword evidence="1" id="KW-0472">Membrane</keyword>
<proteinExistence type="predicted"/>
<sequence>MGGDDLSWSTLVDEEMDAEAPRTSQRAELMAACKSYMNRKHGNHIEAQKHKGGLTYSVITDPEYVAKGITEWFPAWERRNWRTWMNVSVLWRNSISKLGSGKFPGLRIRSGYASQACCCFIIFLITVLGLHC</sequence>